<feature type="region of interest" description="Disordered" evidence="1">
    <location>
        <begin position="319"/>
        <end position="339"/>
    </location>
</feature>
<name>A0A8H3IBB2_9LECA</name>
<gene>
    <name evidence="3" type="ORF">GOMPHAMPRED_007531</name>
</gene>
<feature type="compositionally biased region" description="Polar residues" evidence="1">
    <location>
        <begin position="25"/>
        <end position="35"/>
    </location>
</feature>
<reference evidence="3" key="1">
    <citation type="submission" date="2021-03" db="EMBL/GenBank/DDBJ databases">
        <authorList>
            <person name="Tagirdzhanova G."/>
        </authorList>
    </citation>
    <scope>NUCLEOTIDE SEQUENCE</scope>
</reference>
<evidence type="ECO:0000259" key="2">
    <source>
        <dbReference type="SMART" id="SM00478"/>
    </source>
</evidence>
<dbReference type="PANTHER" id="PTHR47203:SF1">
    <property type="entry name" value="HYPOTHETICAL BASE EXCISION DNA REPAIR PROTEIN (EUROFUNG)"/>
    <property type="match status" value="1"/>
</dbReference>
<feature type="compositionally biased region" description="Polar residues" evidence="1">
    <location>
        <begin position="93"/>
        <end position="108"/>
    </location>
</feature>
<dbReference type="Proteomes" id="UP000664169">
    <property type="component" value="Unassembled WGS sequence"/>
</dbReference>
<dbReference type="SMART" id="SM00478">
    <property type="entry name" value="ENDO3c"/>
    <property type="match status" value="1"/>
</dbReference>
<dbReference type="Pfam" id="PF00730">
    <property type="entry name" value="HhH-GPD"/>
    <property type="match status" value="1"/>
</dbReference>
<sequence>MPGRSTRSRASLGTAGDSESKTDHTQTTINKQSNHAGRKRNISSANVKHELDTDKENIKSSAKRQKKEKPKPDFEEAARVAKKIQTDPDASDLSPSKAKTSKTYNLTPGASPYPSYNRPTPEECHNVNKILTATHGRKTAPKAIPAPNLQSSGCGEVPSVLDALVRTRLSANTNNANSSRAFRGLVERFGILKQGVGKGSVDWDAVRVAPNTDVYEAIKSGGLAAVKSRDIQKILQLVYEENQSDKSFKGEYLLSLDHLHGMKTEEAFDKLLTYPGVGPKTASCVLLFCMQRPSFAVDTHVFRLVSWLGWMPSPSAVRRMGKEAKAEGQKPPPPVSRNTTYAHLDVRIPDELKYSLHYLLIRHGKTCPYCSAKKDSKIREAWGDKKCPLASLKSGKNMDEVMEEADEMDIKSEDGEEEEMVKSEDEESDDADVKAEGEED</sequence>
<organism evidence="3 4">
    <name type="scientific">Gomphillus americanus</name>
    <dbReference type="NCBI Taxonomy" id="1940652"/>
    <lineage>
        <taxon>Eukaryota</taxon>
        <taxon>Fungi</taxon>
        <taxon>Dikarya</taxon>
        <taxon>Ascomycota</taxon>
        <taxon>Pezizomycotina</taxon>
        <taxon>Lecanoromycetes</taxon>
        <taxon>OSLEUM clade</taxon>
        <taxon>Ostropomycetidae</taxon>
        <taxon>Ostropales</taxon>
        <taxon>Graphidaceae</taxon>
        <taxon>Gomphilloideae</taxon>
        <taxon>Gomphillus</taxon>
    </lineage>
</organism>
<dbReference type="Gene3D" id="1.10.1670.10">
    <property type="entry name" value="Helix-hairpin-Helix base-excision DNA repair enzymes (C-terminal)"/>
    <property type="match status" value="1"/>
</dbReference>
<dbReference type="AlphaFoldDB" id="A0A8H3IBB2"/>
<dbReference type="SUPFAM" id="SSF48150">
    <property type="entry name" value="DNA-glycosylase"/>
    <property type="match status" value="1"/>
</dbReference>
<evidence type="ECO:0000313" key="3">
    <source>
        <dbReference type="EMBL" id="CAF9912038.1"/>
    </source>
</evidence>
<feature type="compositionally biased region" description="Basic and acidic residues" evidence="1">
    <location>
        <begin position="431"/>
        <end position="440"/>
    </location>
</feature>
<dbReference type="InterPro" id="IPR023170">
    <property type="entry name" value="HhH_base_excis_C"/>
</dbReference>
<evidence type="ECO:0000313" key="4">
    <source>
        <dbReference type="Proteomes" id="UP000664169"/>
    </source>
</evidence>
<dbReference type="EMBL" id="CAJPDQ010000007">
    <property type="protein sequence ID" value="CAF9912038.1"/>
    <property type="molecule type" value="Genomic_DNA"/>
</dbReference>
<dbReference type="GO" id="GO:0006285">
    <property type="term" value="P:base-excision repair, AP site formation"/>
    <property type="evidence" value="ECO:0007669"/>
    <property type="project" value="UniProtKB-ARBA"/>
</dbReference>
<accession>A0A8H3IBB2</accession>
<dbReference type="InterPro" id="IPR003265">
    <property type="entry name" value="HhH-GPD_domain"/>
</dbReference>
<feature type="compositionally biased region" description="Basic and acidic residues" evidence="1">
    <location>
        <begin position="47"/>
        <end position="58"/>
    </location>
</feature>
<comment type="caution">
    <text evidence="3">The sequence shown here is derived from an EMBL/GenBank/DDBJ whole genome shotgun (WGS) entry which is preliminary data.</text>
</comment>
<feature type="region of interest" description="Disordered" evidence="1">
    <location>
        <begin position="394"/>
        <end position="440"/>
    </location>
</feature>
<dbReference type="GO" id="GO:0000702">
    <property type="term" value="F:oxidized base lesion DNA N-glycosylase activity"/>
    <property type="evidence" value="ECO:0007669"/>
    <property type="project" value="UniProtKB-ARBA"/>
</dbReference>
<dbReference type="InterPro" id="IPR011257">
    <property type="entry name" value="DNA_glycosylase"/>
</dbReference>
<feature type="compositionally biased region" description="Acidic residues" evidence="1">
    <location>
        <begin position="414"/>
        <end position="430"/>
    </location>
</feature>
<dbReference type="OrthoDB" id="5607at2759"/>
<dbReference type="PANTHER" id="PTHR47203">
    <property type="match status" value="1"/>
</dbReference>
<feature type="region of interest" description="Disordered" evidence="1">
    <location>
        <begin position="1"/>
        <end position="115"/>
    </location>
</feature>
<proteinExistence type="predicted"/>
<evidence type="ECO:0000256" key="1">
    <source>
        <dbReference type="SAM" id="MobiDB-lite"/>
    </source>
</evidence>
<protein>
    <recommendedName>
        <fullName evidence="2">HhH-GPD domain-containing protein</fullName>
    </recommendedName>
</protein>
<dbReference type="Gene3D" id="1.10.340.30">
    <property type="entry name" value="Hypothetical protein, domain 2"/>
    <property type="match status" value="1"/>
</dbReference>
<dbReference type="CDD" id="cd00056">
    <property type="entry name" value="ENDO3c"/>
    <property type="match status" value="1"/>
</dbReference>
<feature type="domain" description="HhH-GPD" evidence="2">
    <location>
        <begin position="169"/>
        <end position="366"/>
    </location>
</feature>
<keyword evidence="4" id="KW-1185">Reference proteome</keyword>
<feature type="compositionally biased region" description="Basic and acidic residues" evidence="1">
    <location>
        <begin position="70"/>
        <end position="79"/>
    </location>
</feature>